<dbReference type="PANTHER" id="PTHR30349">
    <property type="entry name" value="PHAGE INTEGRASE-RELATED"/>
    <property type="match status" value="1"/>
</dbReference>
<dbReference type="InterPro" id="IPR044068">
    <property type="entry name" value="CB"/>
</dbReference>
<dbReference type="RefSeq" id="WP_044194269.1">
    <property type="nucleotide sequence ID" value="NZ_CP007474.1"/>
</dbReference>
<dbReference type="PROSITE" id="PS51898">
    <property type="entry name" value="TYR_RECOMBINASE"/>
    <property type="match status" value="1"/>
</dbReference>
<proteinExistence type="predicted"/>
<dbReference type="InterPro" id="IPR010998">
    <property type="entry name" value="Integrase_recombinase_N"/>
</dbReference>
<dbReference type="STRING" id="391036.EHF_0296"/>
<dbReference type="InterPro" id="IPR011010">
    <property type="entry name" value="DNA_brk_join_enz"/>
</dbReference>
<accession>X5GC30</accession>
<reference evidence="7 8" key="1">
    <citation type="submission" date="2014-03" db="EMBL/GenBank/DDBJ databases">
        <title>Sequencing and Comparison of Genomes and Transcriptome Profiles of Human Ehrlichiosis Agents.</title>
        <authorList>
            <person name="Lin M."/>
            <person name="Daugherty S.C."/>
            <person name="Nagaraj S."/>
            <person name="Cheng Z."/>
            <person name="Xiong Q."/>
            <person name="Lin F.-Y."/>
            <person name="Sengamalay N."/>
            <person name="Ott S."/>
            <person name="Godinez A."/>
            <person name="Tallon L.J."/>
            <person name="Sadzewicz L."/>
            <person name="Fraser C.M."/>
            <person name="Dunning Hotopp J.C."/>
            <person name="Rikihisa Y."/>
        </authorList>
    </citation>
    <scope>NUCLEOTIDE SEQUENCE [LARGE SCALE GENOMIC DNA]</scope>
    <source>
        <strain evidence="7 8">HF</strain>
    </source>
</reference>
<dbReference type="InterPro" id="IPR050090">
    <property type="entry name" value="Tyrosine_recombinase_XerCD"/>
</dbReference>
<name>X5GC30_9RICK</name>
<dbReference type="InterPro" id="IPR013762">
    <property type="entry name" value="Integrase-like_cat_sf"/>
</dbReference>
<feature type="domain" description="Core-binding (CB)" evidence="6">
    <location>
        <begin position="4"/>
        <end position="95"/>
    </location>
</feature>
<evidence type="ECO:0000256" key="4">
    <source>
        <dbReference type="PROSITE-ProRule" id="PRU01248"/>
    </source>
</evidence>
<keyword evidence="3" id="KW-0233">DNA recombination</keyword>
<evidence type="ECO:0000259" key="6">
    <source>
        <dbReference type="PROSITE" id="PS51900"/>
    </source>
</evidence>
<evidence type="ECO:0000256" key="3">
    <source>
        <dbReference type="ARBA" id="ARBA00023172"/>
    </source>
</evidence>
<dbReference type="GO" id="GO:0015074">
    <property type="term" value="P:DNA integration"/>
    <property type="evidence" value="ECO:0007669"/>
    <property type="project" value="UniProtKB-KW"/>
</dbReference>
<organism evidence="7 8">
    <name type="scientific">Ehrlichia japonica</name>
    <dbReference type="NCBI Taxonomy" id="391036"/>
    <lineage>
        <taxon>Bacteria</taxon>
        <taxon>Pseudomonadati</taxon>
        <taxon>Pseudomonadota</taxon>
        <taxon>Alphaproteobacteria</taxon>
        <taxon>Rickettsiales</taxon>
        <taxon>Anaplasmataceae</taxon>
        <taxon>Ehrlichia</taxon>
    </lineage>
</organism>
<dbReference type="KEGG" id="ehh:EHF_0296"/>
<dbReference type="AlphaFoldDB" id="X5GC30"/>
<dbReference type="Gene3D" id="1.10.443.10">
    <property type="entry name" value="Intergrase catalytic core"/>
    <property type="match status" value="1"/>
</dbReference>
<keyword evidence="2 4" id="KW-0238">DNA-binding</keyword>
<dbReference type="PANTHER" id="PTHR30349:SF90">
    <property type="entry name" value="TYROSINE RECOMBINASE XERD"/>
    <property type="match status" value="1"/>
</dbReference>
<dbReference type="GO" id="GO:0003677">
    <property type="term" value="F:DNA binding"/>
    <property type="evidence" value="ECO:0007669"/>
    <property type="project" value="UniProtKB-UniRule"/>
</dbReference>
<dbReference type="Proteomes" id="UP000023762">
    <property type="component" value="Chromosome"/>
</dbReference>
<dbReference type="SUPFAM" id="SSF47823">
    <property type="entry name" value="lambda integrase-like, N-terminal domain"/>
    <property type="match status" value="1"/>
</dbReference>
<feature type="domain" description="Tyr recombinase" evidence="5">
    <location>
        <begin position="116"/>
        <end position="300"/>
    </location>
</feature>
<dbReference type="SUPFAM" id="SSF56349">
    <property type="entry name" value="DNA breaking-rejoining enzymes"/>
    <property type="match status" value="1"/>
</dbReference>
<dbReference type="InterPro" id="IPR002104">
    <property type="entry name" value="Integrase_catalytic"/>
</dbReference>
<evidence type="ECO:0000313" key="7">
    <source>
        <dbReference type="EMBL" id="AHX04652.1"/>
    </source>
</evidence>
<dbReference type="HOGENOM" id="CLU_027562_9_0_5"/>
<evidence type="ECO:0000259" key="5">
    <source>
        <dbReference type="PROSITE" id="PS51898"/>
    </source>
</evidence>
<dbReference type="InterPro" id="IPR004107">
    <property type="entry name" value="Integrase_SAM-like_N"/>
</dbReference>
<dbReference type="PROSITE" id="PS51900">
    <property type="entry name" value="CB"/>
    <property type="match status" value="1"/>
</dbReference>
<dbReference type="Pfam" id="PF00589">
    <property type="entry name" value="Phage_integrase"/>
    <property type="match status" value="1"/>
</dbReference>
<sequence>MKSQDLCVIINEWISWIEKEKRYSINTVDSYLRDVNKFVEFLYMCTLRSVTLEDIINIKVTDLRKWFAFRYQANIEAVTNARSLSALKNFFQYLSRTYNVDNQAIFCLSRPRLKSTLPRTLARSHIQRILDYYSLLHNDWIVKRDFALIMLLYGCGLRISEAVNLRFQDIRGDELLIIGKGNKERILPVLPIVRESLDGYIRCCPYHVELSSVGNEYVFVGVKGKKLRRTYFANRIQKICKEIDLPDITTPHAFRHSFATHLFLGGADIRSIQELLGHVNLSTTQIYTHLDHKSVIEHYKNFHPQAIKKE</sequence>
<dbReference type="Pfam" id="PF02899">
    <property type="entry name" value="Phage_int_SAM_1"/>
    <property type="match status" value="1"/>
</dbReference>
<evidence type="ECO:0000256" key="1">
    <source>
        <dbReference type="ARBA" id="ARBA00022908"/>
    </source>
</evidence>
<dbReference type="EMBL" id="CP007474">
    <property type="protein sequence ID" value="AHX04652.1"/>
    <property type="molecule type" value="Genomic_DNA"/>
</dbReference>
<gene>
    <name evidence="7" type="ORF">EHF_0296</name>
</gene>
<keyword evidence="1" id="KW-0229">DNA integration</keyword>
<dbReference type="eggNOG" id="COG4974">
    <property type="taxonomic scope" value="Bacteria"/>
</dbReference>
<dbReference type="OrthoDB" id="9801717at2"/>
<keyword evidence="8" id="KW-1185">Reference proteome</keyword>
<evidence type="ECO:0000313" key="8">
    <source>
        <dbReference type="Proteomes" id="UP000023762"/>
    </source>
</evidence>
<protein>
    <submittedName>
        <fullName evidence="7">Phage integrase family protein</fullName>
    </submittedName>
</protein>
<evidence type="ECO:0000256" key="2">
    <source>
        <dbReference type="ARBA" id="ARBA00023125"/>
    </source>
</evidence>
<dbReference type="GO" id="GO:0006310">
    <property type="term" value="P:DNA recombination"/>
    <property type="evidence" value="ECO:0007669"/>
    <property type="project" value="UniProtKB-KW"/>
</dbReference>
<dbReference type="Gene3D" id="1.10.150.130">
    <property type="match status" value="1"/>
</dbReference>